<gene>
    <name evidence="2" type="ORF">ACFQ5L_11695</name>
</gene>
<dbReference type="InterPro" id="IPR023214">
    <property type="entry name" value="HAD_sf"/>
</dbReference>
<dbReference type="PANTHER" id="PTHR43316:SF9">
    <property type="entry name" value="ACID DEHALOGENASE, PUTATIVE (AFU_ORTHOLOGUE AFUA_6G14460)-RELATED"/>
    <property type="match status" value="1"/>
</dbReference>
<evidence type="ECO:0000313" key="3">
    <source>
        <dbReference type="Proteomes" id="UP001597188"/>
    </source>
</evidence>
<keyword evidence="3" id="KW-1185">Reference proteome</keyword>
<dbReference type="InterPro" id="IPR006439">
    <property type="entry name" value="HAD-SF_hydro_IA"/>
</dbReference>
<dbReference type="PANTHER" id="PTHR43316">
    <property type="entry name" value="HYDROLASE, HALOACID DELAHOGENASE-RELATED"/>
    <property type="match status" value="1"/>
</dbReference>
<dbReference type="PRINTS" id="PR00413">
    <property type="entry name" value="HADHALOGNASE"/>
</dbReference>
<dbReference type="EMBL" id="JBHTOJ010000043">
    <property type="protein sequence ID" value="MFD1421601.1"/>
    <property type="molecule type" value="Genomic_DNA"/>
</dbReference>
<dbReference type="InterPro" id="IPR036412">
    <property type="entry name" value="HAD-like_sf"/>
</dbReference>
<dbReference type="GO" id="GO:0016787">
    <property type="term" value="F:hydrolase activity"/>
    <property type="evidence" value="ECO:0007669"/>
    <property type="project" value="UniProtKB-KW"/>
</dbReference>
<dbReference type="Proteomes" id="UP001597188">
    <property type="component" value="Unassembled WGS sequence"/>
</dbReference>
<comment type="caution">
    <text evidence="2">The sequence shown here is derived from an EMBL/GenBank/DDBJ whole genome shotgun (WGS) entry which is preliminary data.</text>
</comment>
<dbReference type="Pfam" id="PF00702">
    <property type="entry name" value="Hydrolase"/>
    <property type="match status" value="1"/>
</dbReference>
<evidence type="ECO:0000256" key="1">
    <source>
        <dbReference type="ARBA" id="ARBA00022801"/>
    </source>
</evidence>
<protein>
    <submittedName>
        <fullName evidence="2">HAD family hydrolase</fullName>
    </submittedName>
</protein>
<dbReference type="RefSeq" id="WP_137635762.1">
    <property type="nucleotide sequence ID" value="NZ_BJDL01000026.1"/>
</dbReference>
<dbReference type="SUPFAM" id="SSF56784">
    <property type="entry name" value="HAD-like"/>
    <property type="match status" value="1"/>
</dbReference>
<dbReference type="CDD" id="cd02588">
    <property type="entry name" value="HAD_L2-DEX"/>
    <property type="match status" value="1"/>
</dbReference>
<name>A0ABW4C254_9LACO</name>
<dbReference type="InterPro" id="IPR006328">
    <property type="entry name" value="2-HAD"/>
</dbReference>
<sequence length="219" mass="24804">MTKILTFDCYGTLINTEPLYRRLVDLAAAIGLDSAAVRVAYERYEDDPVSVAPYVDYATLVRENLKHLDGMFDQHHWFERHYVDFLNLHRQLLPFADVIPTLQAWHQQGYQLVIMSNSSWDMMPANLAALQVPFDAVITAEDVQAYKPELTFFKAVEQQLGLTATNHWHLAQGYRSDVVPAAQRQWPMIWINRQQETAAGTAKPTAMVPDLASATAIVG</sequence>
<proteinExistence type="predicted"/>
<keyword evidence="1 2" id="KW-0378">Hydrolase</keyword>
<dbReference type="Gene3D" id="3.40.50.1000">
    <property type="entry name" value="HAD superfamily/HAD-like"/>
    <property type="match status" value="1"/>
</dbReference>
<reference evidence="3" key="1">
    <citation type="journal article" date="2019" name="Int. J. Syst. Evol. Microbiol.">
        <title>The Global Catalogue of Microorganisms (GCM) 10K type strain sequencing project: providing services to taxonomists for standard genome sequencing and annotation.</title>
        <authorList>
            <consortium name="The Broad Institute Genomics Platform"/>
            <consortium name="The Broad Institute Genome Sequencing Center for Infectious Disease"/>
            <person name="Wu L."/>
            <person name="Ma J."/>
        </authorList>
    </citation>
    <scope>NUCLEOTIDE SEQUENCE [LARGE SCALE GENOMIC DNA]</scope>
    <source>
        <strain evidence="3">CCM 8931</strain>
    </source>
</reference>
<evidence type="ECO:0000313" key="2">
    <source>
        <dbReference type="EMBL" id="MFD1421601.1"/>
    </source>
</evidence>
<dbReference type="SFLD" id="SFLDG01129">
    <property type="entry name" value="C1.5:_HAD__Beta-PGM__Phosphata"/>
    <property type="match status" value="1"/>
</dbReference>
<organism evidence="2 3">
    <name type="scientific">Lactiplantibacillus songbeiensis</name>
    <dbReference type="NCBI Taxonomy" id="2559920"/>
    <lineage>
        <taxon>Bacteria</taxon>
        <taxon>Bacillati</taxon>
        <taxon>Bacillota</taxon>
        <taxon>Bacilli</taxon>
        <taxon>Lactobacillales</taxon>
        <taxon>Lactobacillaceae</taxon>
        <taxon>Lactiplantibacillus</taxon>
    </lineage>
</organism>
<dbReference type="InterPro" id="IPR051540">
    <property type="entry name" value="S-2-haloacid_dehalogenase"/>
</dbReference>
<dbReference type="Gene3D" id="1.10.150.750">
    <property type="match status" value="1"/>
</dbReference>
<dbReference type="SFLD" id="SFLDS00003">
    <property type="entry name" value="Haloacid_Dehalogenase"/>
    <property type="match status" value="1"/>
</dbReference>
<accession>A0ABW4C254</accession>